<comment type="caution">
    <text evidence="1">The sequence shown here is derived from an EMBL/GenBank/DDBJ whole genome shotgun (WGS) entry which is preliminary data.</text>
</comment>
<evidence type="ECO:0000313" key="1">
    <source>
        <dbReference type="EMBL" id="KUM48315.1"/>
    </source>
</evidence>
<geneLocation type="mitochondrion" evidence="1"/>
<dbReference type="AlphaFoldDB" id="A0A101LZU6"/>
<accession>A0A101LZU6</accession>
<reference evidence="1" key="1">
    <citation type="journal article" date="2015" name="Genome Biol. Evol.">
        <title>Organellar Genomes of White Spruce (Picea glauca): Assembly and Annotation.</title>
        <authorList>
            <person name="Jackman S.D."/>
            <person name="Warren R.L."/>
            <person name="Gibb E.A."/>
            <person name="Vandervalk B.P."/>
            <person name="Mohamadi H."/>
            <person name="Chu J."/>
            <person name="Raymond A."/>
            <person name="Pleasance S."/>
            <person name="Coope R."/>
            <person name="Wildung M.R."/>
            <person name="Ritland C.E."/>
            <person name="Bousquet J."/>
            <person name="Jones S.J."/>
            <person name="Bohlmann J."/>
            <person name="Birol I."/>
        </authorList>
    </citation>
    <scope>NUCLEOTIDE SEQUENCE [LARGE SCALE GENOMIC DNA]</scope>
    <source>
        <tissue evidence="1">Flushing bud</tissue>
    </source>
</reference>
<protein>
    <submittedName>
        <fullName evidence="1">Uncharacterized protein</fullName>
    </submittedName>
</protein>
<organism evidence="1">
    <name type="scientific">Picea glauca</name>
    <name type="common">White spruce</name>
    <name type="synonym">Pinus glauca</name>
    <dbReference type="NCBI Taxonomy" id="3330"/>
    <lineage>
        <taxon>Eukaryota</taxon>
        <taxon>Viridiplantae</taxon>
        <taxon>Streptophyta</taxon>
        <taxon>Embryophyta</taxon>
        <taxon>Tracheophyta</taxon>
        <taxon>Spermatophyta</taxon>
        <taxon>Pinopsida</taxon>
        <taxon>Pinidae</taxon>
        <taxon>Conifers I</taxon>
        <taxon>Pinales</taxon>
        <taxon>Pinaceae</taxon>
        <taxon>Picea</taxon>
    </lineage>
</organism>
<proteinExistence type="predicted"/>
<name>A0A101LZU6_PICGL</name>
<dbReference type="EMBL" id="LKAM01000006">
    <property type="protein sequence ID" value="KUM48315.1"/>
    <property type="molecule type" value="Genomic_DNA"/>
</dbReference>
<gene>
    <name evidence="1" type="ORF">ABT39_MTgene5315</name>
</gene>
<sequence>MLPGIRRIQFVPLELRLGRADSIDTTSKAYGKMIPVTADTAGSLIMR</sequence>
<keyword evidence="1" id="KW-0496">Mitochondrion</keyword>